<gene>
    <name evidence="1" type="ORF">BLA39750_01132</name>
</gene>
<dbReference type="Proteomes" id="UP000494110">
    <property type="component" value="Unassembled WGS sequence"/>
</dbReference>
<evidence type="ECO:0000313" key="1">
    <source>
        <dbReference type="EMBL" id="VWC80096.1"/>
    </source>
</evidence>
<protein>
    <submittedName>
        <fullName evidence="1">Uncharacterized protein</fullName>
    </submittedName>
</protein>
<evidence type="ECO:0000313" key="2">
    <source>
        <dbReference type="Proteomes" id="UP000494110"/>
    </source>
</evidence>
<dbReference type="AlphaFoldDB" id="A0A6P2V226"/>
<reference evidence="1 2" key="1">
    <citation type="submission" date="2019-09" db="EMBL/GenBank/DDBJ databases">
        <authorList>
            <person name="Depoorter E."/>
        </authorList>
    </citation>
    <scope>NUCLEOTIDE SEQUENCE [LARGE SCALE GENOMIC DNA]</scope>
    <source>
        <strain evidence="1">R-39750</strain>
    </source>
</reference>
<proteinExistence type="predicted"/>
<name>A0A6P2V226_BURL3</name>
<dbReference type="EMBL" id="CABVQN010000004">
    <property type="protein sequence ID" value="VWC80096.1"/>
    <property type="molecule type" value="Genomic_DNA"/>
</dbReference>
<accession>A0A6P2V226</accession>
<organism evidence="1 2">
    <name type="scientific">Burkholderia lata (strain ATCC 17760 / DSM 23089 / LMG 22485 / NCIMB 9086 / R18194 / 383)</name>
    <dbReference type="NCBI Taxonomy" id="482957"/>
    <lineage>
        <taxon>Bacteria</taxon>
        <taxon>Pseudomonadati</taxon>
        <taxon>Pseudomonadota</taxon>
        <taxon>Betaproteobacteria</taxon>
        <taxon>Burkholderiales</taxon>
        <taxon>Burkholderiaceae</taxon>
        <taxon>Burkholderia</taxon>
        <taxon>Burkholderia cepacia complex</taxon>
    </lineage>
</organism>
<sequence>MRSQVKAAFDRERPGRLVEDAARAIVRNRFPAAASSYTDDGAVVIDAVTGHELGSAVAGDWAVEFAWLSAAESIAAA</sequence>